<dbReference type="PANTHER" id="PTHR19920:SF0">
    <property type="entry name" value="CYTOSOLIC IRON-SULFUR PROTEIN ASSEMBLY PROTEIN CIAO1-RELATED"/>
    <property type="match status" value="1"/>
</dbReference>
<sequence>LQNIQAHNERIWHVQFSPNGKMLATASASGAVNIYQFQQDANLVFLQSIKHQQTIRSLVLTNDKLYIACYDCNIYIYHFSENFELFTTIEKAHEKEIKSIAIHKKFIVSCARDRSVKVWRQNGTNEFDFDCIAVLKDHTQDIKQVLFHGNNVISLGYDNCIFVYEQIHDGDDFDYNLIQKYKSQTPGDETNNQFGINSTIWNGIVDNDQLKVVDAQGQIHVCQLKEEIEIERTIKISEYDLYKITKFGNGYATCGADGEIRLLNQQYDVRARIKVHIGEVNSISAFGTFLASGGDDGVLSLIEVK</sequence>
<dbReference type="Pfam" id="PF00400">
    <property type="entry name" value="WD40"/>
    <property type="match status" value="3"/>
</dbReference>
<evidence type="ECO:0000313" key="2">
    <source>
        <dbReference type="EMBL" id="JAP95420.1"/>
    </source>
</evidence>
<evidence type="ECO:0000256" key="1">
    <source>
        <dbReference type="PROSITE-ProRule" id="PRU00221"/>
    </source>
</evidence>
<accession>A0A146KF54</accession>
<dbReference type="GO" id="GO:0097361">
    <property type="term" value="C:cytosolic [4Fe-4S] assembly targeting complex"/>
    <property type="evidence" value="ECO:0007669"/>
    <property type="project" value="TreeGrafter"/>
</dbReference>
<gene>
    <name evidence="2" type="ORF">TPC1_11600</name>
</gene>
<dbReference type="InterPro" id="IPR015943">
    <property type="entry name" value="WD40/YVTN_repeat-like_dom_sf"/>
</dbReference>
<name>A0A146KF54_9EUKA</name>
<dbReference type="PANTHER" id="PTHR19920">
    <property type="entry name" value="WD40 PROTEIN CIAO1"/>
    <property type="match status" value="1"/>
</dbReference>
<organism evidence="2">
    <name type="scientific">Trepomonas sp. PC1</name>
    <dbReference type="NCBI Taxonomy" id="1076344"/>
    <lineage>
        <taxon>Eukaryota</taxon>
        <taxon>Metamonada</taxon>
        <taxon>Diplomonadida</taxon>
        <taxon>Hexamitidae</taxon>
        <taxon>Hexamitinae</taxon>
        <taxon>Trepomonas</taxon>
    </lineage>
</organism>
<feature type="repeat" description="WD" evidence="1">
    <location>
        <begin position="4"/>
        <end position="45"/>
    </location>
</feature>
<protein>
    <submittedName>
        <fullName evidence="2">Cytosolic iron-sulfur protein assembly protein</fullName>
    </submittedName>
</protein>
<keyword evidence="1" id="KW-0853">WD repeat</keyword>
<dbReference type="SUPFAM" id="SSF50978">
    <property type="entry name" value="WD40 repeat-like"/>
    <property type="match status" value="1"/>
</dbReference>
<dbReference type="EMBL" id="GDID01001186">
    <property type="protein sequence ID" value="JAP95420.1"/>
    <property type="molecule type" value="Transcribed_RNA"/>
</dbReference>
<dbReference type="GO" id="GO:0016226">
    <property type="term" value="P:iron-sulfur cluster assembly"/>
    <property type="evidence" value="ECO:0007669"/>
    <property type="project" value="TreeGrafter"/>
</dbReference>
<feature type="repeat" description="WD" evidence="1">
    <location>
        <begin position="90"/>
        <end position="119"/>
    </location>
</feature>
<feature type="non-terminal residue" evidence="2">
    <location>
        <position position="1"/>
    </location>
</feature>
<dbReference type="Gene3D" id="2.130.10.10">
    <property type="entry name" value="YVTN repeat-like/Quinoprotein amine dehydrogenase"/>
    <property type="match status" value="2"/>
</dbReference>
<dbReference type="SMART" id="SM00320">
    <property type="entry name" value="WD40"/>
    <property type="match status" value="5"/>
</dbReference>
<dbReference type="AlphaFoldDB" id="A0A146KF54"/>
<dbReference type="InterPro" id="IPR001680">
    <property type="entry name" value="WD40_rpt"/>
</dbReference>
<dbReference type="PROSITE" id="PS50082">
    <property type="entry name" value="WD_REPEATS_2"/>
    <property type="match status" value="2"/>
</dbReference>
<dbReference type="InterPro" id="IPR036322">
    <property type="entry name" value="WD40_repeat_dom_sf"/>
</dbReference>
<proteinExistence type="predicted"/>
<reference evidence="2" key="1">
    <citation type="submission" date="2015-07" db="EMBL/GenBank/DDBJ databases">
        <title>Adaptation to a free-living lifestyle via gene acquisitions in the diplomonad Trepomonas sp. PC1.</title>
        <authorList>
            <person name="Xu F."/>
            <person name="Jerlstrom-Hultqvist J."/>
            <person name="Kolisko M."/>
            <person name="Simpson A.G.B."/>
            <person name="Roger A.J."/>
            <person name="Svard S.G."/>
            <person name="Andersson J.O."/>
        </authorList>
    </citation>
    <scope>NUCLEOTIDE SEQUENCE</scope>
    <source>
        <strain evidence="2">PC1</strain>
    </source>
</reference>
<dbReference type="PROSITE" id="PS50294">
    <property type="entry name" value="WD_REPEATS_REGION"/>
    <property type="match status" value="1"/>
</dbReference>